<reference evidence="1 2" key="1">
    <citation type="submission" date="2018-08" db="EMBL/GenBank/DDBJ databases">
        <title>Genome Sequences of Legionella pneumophila subsp. pneumophila Isolates, Recovered from a Drinking Water System in a Large Builging.</title>
        <authorList>
            <person name="Gomez-Alvarez V."/>
            <person name="Boczek L."/>
            <person name="King D."/>
            <person name="Pemberton A."/>
            <person name="Pfaller S."/>
            <person name="Rodgers M."/>
            <person name="Santodomingo J."/>
            <person name="Revetta R."/>
        </authorList>
    </citation>
    <scope>NUCLEOTIDE SEQUENCE [LARGE SCALE GENOMIC DNA]</scope>
    <source>
        <strain evidence="1 2">L01C.1</strain>
    </source>
</reference>
<dbReference type="EMBL" id="QWDR01000001">
    <property type="protein sequence ID" value="RJY33783.1"/>
    <property type="molecule type" value="Genomic_DNA"/>
</dbReference>
<organism evidence="1 2">
    <name type="scientific">Legionella pneumophila subsp. pneumophila</name>
    <dbReference type="NCBI Taxonomy" id="91891"/>
    <lineage>
        <taxon>Bacteria</taxon>
        <taxon>Pseudomonadati</taxon>
        <taxon>Pseudomonadota</taxon>
        <taxon>Gammaproteobacteria</taxon>
        <taxon>Legionellales</taxon>
        <taxon>Legionellaceae</taxon>
        <taxon>Legionella</taxon>
    </lineage>
</organism>
<dbReference type="Proteomes" id="UP000277145">
    <property type="component" value="Unassembled WGS sequence"/>
</dbReference>
<protein>
    <submittedName>
        <fullName evidence="1">Uncharacterized protein</fullName>
    </submittedName>
</protein>
<evidence type="ECO:0000313" key="2">
    <source>
        <dbReference type="Proteomes" id="UP000277145"/>
    </source>
</evidence>
<gene>
    <name evidence="1" type="ORF">D1H98_02995</name>
</gene>
<sequence>MQSKSVRKERFQAYPVGTGLYDTTTMLTAEDLGEIFNYYEKKHGIRLIRNGDYHQHVLHNNIEKYVSQIESLYDERVPYYKLLSMCDIYGTSYSNSIFSISLHEKKLCEELNKKLKPFMKDNSLRTDLDENQITQVEAICRNLSPDIKKQLDEKRDSILKHLENKKVNCCLTKSQAIEEILDIQRSLGGDEAVGYVFTNDRRSKEGAHFEAVIITKESIIKPVEWNQPMSTALYYFDRGLSGMKFYSPRGDFLADGPEQPTQQVDHTHCGVLCVSYLKKLLQDKGKALFEESLMIPLYDEENNINYVYIPPPYIMQYSQTSKFIEFYQMLMGKEISASEDQPKPHNLKQLLEESKRRALGKNDKATAEINQKILDNFDEFRLRWLKGCEEACAKRDEMFNNNDRSSYNLYLAYAAKRMQDEARSPKPSVQLNTKMESIDAQLKVSEQEDMLSHERRVLENELEQLPSIQNLTTEDTSVPHNENEELNTLKKDLQEYVFKRMTEAGSKDFAAHHRTKMIGLKLGYSAEQKITAANKLIYALDMRDKLEQRPDEMKLNETDIGALTTSRLYKNVIKSHLELFNNVLANLPEISEMNVKGASGKEI</sequence>
<dbReference type="RefSeq" id="WP_011212927.1">
    <property type="nucleotide sequence ID" value="NZ_QWDT01000001.1"/>
</dbReference>
<proteinExistence type="predicted"/>
<comment type="caution">
    <text evidence="1">The sequence shown here is derived from an EMBL/GenBank/DDBJ whole genome shotgun (WGS) entry which is preliminary data.</text>
</comment>
<accession>A0A3A6VVI5</accession>
<evidence type="ECO:0000313" key="1">
    <source>
        <dbReference type="EMBL" id="RJY33783.1"/>
    </source>
</evidence>
<dbReference type="AlphaFoldDB" id="A0A3A6VVI5"/>
<name>A0A3A6VVI5_LEGPN</name>